<dbReference type="PANTHER" id="PTHR11709:SF394">
    <property type="entry name" value="FI03373P-RELATED"/>
    <property type="match status" value="1"/>
</dbReference>
<dbReference type="Pfam" id="PF07732">
    <property type="entry name" value="Cu-oxidase_3"/>
    <property type="match status" value="1"/>
</dbReference>
<reference evidence="13" key="1">
    <citation type="submission" date="2016-10" db="EMBL/GenBank/DDBJ databases">
        <authorList>
            <person name="Varghese N."/>
            <person name="Submissions S."/>
        </authorList>
    </citation>
    <scope>NUCLEOTIDE SEQUENCE [LARGE SCALE GENOMIC DNA]</scope>
    <source>
        <strain evidence="13">CGMCC 1.10121</strain>
    </source>
</reference>
<feature type="binding site" description="type 1 copper site" evidence="10">
    <location>
        <position position="193"/>
    </location>
    <ligand>
        <name>Cu cation</name>
        <dbReference type="ChEBI" id="CHEBI:23378"/>
        <label>1</label>
    </ligand>
</feature>
<evidence type="ECO:0000256" key="8">
    <source>
        <dbReference type="ARBA" id="ARBA00023008"/>
    </source>
</evidence>
<dbReference type="PANTHER" id="PTHR11709">
    <property type="entry name" value="MULTI-COPPER OXIDASE"/>
    <property type="match status" value="1"/>
</dbReference>
<keyword evidence="7" id="KW-0560">Oxidoreductase</keyword>
<dbReference type="GO" id="GO:0005507">
    <property type="term" value="F:copper ion binding"/>
    <property type="evidence" value="ECO:0007669"/>
    <property type="project" value="InterPro"/>
</dbReference>
<evidence type="ECO:0000256" key="5">
    <source>
        <dbReference type="ARBA" id="ARBA00022723"/>
    </source>
</evidence>
<keyword evidence="13" id="KW-1185">Reference proteome</keyword>
<dbReference type="EMBL" id="FODV01000012">
    <property type="protein sequence ID" value="SEP05421.1"/>
    <property type="molecule type" value="Genomic_DNA"/>
</dbReference>
<feature type="binding site" description="type 1 copper site" evidence="10">
    <location>
        <position position="338"/>
    </location>
    <ligand>
        <name>Cu cation</name>
        <dbReference type="ChEBI" id="CHEBI:23378"/>
        <label>1</label>
    </ligand>
</feature>
<keyword evidence="8 10" id="KW-0186">Copper</keyword>
<evidence type="ECO:0000256" key="9">
    <source>
        <dbReference type="ARBA" id="ARBA00049340"/>
    </source>
</evidence>
<protein>
    <recommendedName>
        <fullName evidence="4">Copper-containing nitrite reductase</fullName>
        <ecNumber evidence="3">1.7.2.1</ecNumber>
    </recommendedName>
</protein>
<evidence type="ECO:0000256" key="6">
    <source>
        <dbReference type="ARBA" id="ARBA00022737"/>
    </source>
</evidence>
<dbReference type="CDD" id="cd11020">
    <property type="entry name" value="CuRO_1_CuNIR"/>
    <property type="match status" value="1"/>
</dbReference>
<evidence type="ECO:0000259" key="11">
    <source>
        <dbReference type="Pfam" id="PF07732"/>
    </source>
</evidence>
<dbReference type="FunFam" id="2.60.40.420:FF:000093">
    <property type="entry name" value="Copper-containing nitrite reductase"/>
    <property type="match status" value="1"/>
</dbReference>
<accession>A0A1H8UQJ6</accession>
<dbReference type="NCBIfam" id="TIGR02376">
    <property type="entry name" value="Cu_nitrite_red"/>
    <property type="match status" value="1"/>
</dbReference>
<evidence type="ECO:0000256" key="7">
    <source>
        <dbReference type="ARBA" id="ARBA00023002"/>
    </source>
</evidence>
<dbReference type="InterPro" id="IPR001287">
    <property type="entry name" value="NO2-reductase_Cu"/>
</dbReference>
<dbReference type="AlphaFoldDB" id="A0A1H8UQJ6"/>
<feature type="domain" description="Plastocyanin-like" evidence="11">
    <location>
        <begin position="99"/>
        <end position="203"/>
    </location>
</feature>
<comment type="cofactor">
    <cofactor evidence="1 10">
        <name>Cu(+)</name>
        <dbReference type="ChEBI" id="CHEBI:49552"/>
    </cofactor>
</comment>
<evidence type="ECO:0000256" key="3">
    <source>
        <dbReference type="ARBA" id="ARBA00011882"/>
    </source>
</evidence>
<feature type="binding site" description="type 1 copper site" evidence="10">
    <location>
        <position position="139"/>
    </location>
    <ligand>
        <name>Cu cation</name>
        <dbReference type="ChEBI" id="CHEBI:23378"/>
        <label>1</label>
    </ligand>
</feature>
<feature type="binding site" description="type 1 copper site" evidence="10">
    <location>
        <position position="144"/>
    </location>
    <ligand>
        <name>Cu cation</name>
        <dbReference type="ChEBI" id="CHEBI:23378"/>
        <label>1</label>
    </ligand>
</feature>
<comment type="catalytic activity">
    <reaction evidence="9">
        <text>nitric oxide + Fe(III)-[cytochrome c] + H2O = Fe(II)-[cytochrome c] + nitrite + 2 H(+)</text>
        <dbReference type="Rhea" id="RHEA:15233"/>
        <dbReference type="Rhea" id="RHEA-COMP:10350"/>
        <dbReference type="Rhea" id="RHEA-COMP:14399"/>
        <dbReference type="ChEBI" id="CHEBI:15377"/>
        <dbReference type="ChEBI" id="CHEBI:15378"/>
        <dbReference type="ChEBI" id="CHEBI:16301"/>
        <dbReference type="ChEBI" id="CHEBI:16480"/>
        <dbReference type="ChEBI" id="CHEBI:29033"/>
        <dbReference type="ChEBI" id="CHEBI:29034"/>
        <dbReference type="EC" id="1.7.2.1"/>
    </reaction>
</comment>
<organism evidence="12 13">
    <name type="scientific">Halogranum amylolyticum</name>
    <dbReference type="NCBI Taxonomy" id="660520"/>
    <lineage>
        <taxon>Archaea</taxon>
        <taxon>Methanobacteriati</taxon>
        <taxon>Methanobacteriota</taxon>
        <taxon>Stenosarchaea group</taxon>
        <taxon>Halobacteria</taxon>
        <taxon>Halobacteriales</taxon>
        <taxon>Haloferacaceae</taxon>
    </lineage>
</organism>
<dbReference type="InterPro" id="IPR008972">
    <property type="entry name" value="Cupredoxin"/>
</dbReference>
<keyword evidence="6" id="KW-0677">Repeat</keyword>
<evidence type="ECO:0000256" key="2">
    <source>
        <dbReference type="ARBA" id="ARBA00011233"/>
    </source>
</evidence>
<dbReference type="Proteomes" id="UP000199126">
    <property type="component" value="Unassembled WGS sequence"/>
</dbReference>
<comment type="subunit">
    <text evidence="2">Homotrimer.</text>
</comment>
<dbReference type="CDD" id="cd04208">
    <property type="entry name" value="CuRO_2_CuNIR"/>
    <property type="match status" value="1"/>
</dbReference>
<sequence length="370" mass="39331">MCGTSARLLQASTSAFVLVAFVGEGVGAVAVAGCLSTTNTGQISVDSVATPGSLTGALPVDVDRIAADPTAIPGPIMRTTPETVVVELETRELVAEVEPGVTFTYMTFDNQIPGPFIRTRVGDTVDLTVTNHPDNSMPHNIDLHSVRGPGGGAEDTMVMPGETKRITFKVTYPGLFVYHCAVPNLDYHISAGMFGAILVEPEEGLPPVDHEFYLGQHELYTTGETGEQGHHEFDFEAMAREDATYVLINGEKYAIGPQGYNDMQMTVGETARVYFAVGGPNLLSSFHPIGSVWDEVYPQGAIGSDPHRFVQTTPVLPGSAVIAILSAPVPGPIKLVDHALSRVARKGCLAAIDVQGEEDPEIYDPEPAQG</sequence>
<evidence type="ECO:0000256" key="10">
    <source>
        <dbReference type="PIRSR" id="PIRSR601287-1"/>
    </source>
</evidence>
<gene>
    <name evidence="12" type="ORF">SAMN04487948_11234</name>
</gene>
<evidence type="ECO:0000313" key="13">
    <source>
        <dbReference type="Proteomes" id="UP000199126"/>
    </source>
</evidence>
<dbReference type="EC" id="1.7.2.1" evidence="3"/>
<proteinExistence type="predicted"/>
<feature type="binding site" description="type 1 copper site" evidence="10">
    <location>
        <position position="180"/>
    </location>
    <ligand>
        <name>Cu cation</name>
        <dbReference type="ChEBI" id="CHEBI:23378"/>
        <label>1</label>
    </ligand>
</feature>
<feature type="binding site" description="type 1 copper site" evidence="10">
    <location>
        <position position="179"/>
    </location>
    <ligand>
        <name>Cu cation</name>
        <dbReference type="ChEBI" id="CHEBI:23378"/>
        <label>1</label>
    </ligand>
</feature>
<feature type="binding site" description="type 1 copper site" evidence="10">
    <location>
        <position position="188"/>
    </location>
    <ligand>
        <name>Cu cation</name>
        <dbReference type="ChEBI" id="CHEBI:23378"/>
        <label>1</label>
    </ligand>
</feature>
<evidence type="ECO:0000256" key="4">
    <source>
        <dbReference type="ARBA" id="ARBA00017290"/>
    </source>
</evidence>
<dbReference type="Gene3D" id="2.60.40.420">
    <property type="entry name" value="Cupredoxins - blue copper proteins"/>
    <property type="match status" value="2"/>
</dbReference>
<comment type="cofactor">
    <cofactor evidence="10">
        <name>Cu(2+)</name>
        <dbReference type="ChEBI" id="CHEBI:29036"/>
    </cofactor>
</comment>
<dbReference type="SUPFAM" id="SSF49503">
    <property type="entry name" value="Cupredoxins"/>
    <property type="match status" value="2"/>
</dbReference>
<evidence type="ECO:0000256" key="1">
    <source>
        <dbReference type="ARBA" id="ARBA00001960"/>
    </source>
</evidence>
<dbReference type="InterPro" id="IPR011707">
    <property type="entry name" value="Cu-oxidase-like_N"/>
</dbReference>
<dbReference type="InterPro" id="IPR045087">
    <property type="entry name" value="Cu-oxidase_fam"/>
</dbReference>
<keyword evidence="5 10" id="KW-0479">Metal-binding</keyword>
<name>A0A1H8UQJ6_9EURY</name>
<dbReference type="GO" id="GO:0050421">
    <property type="term" value="F:nitrite reductase (NO-forming) activity"/>
    <property type="evidence" value="ECO:0007669"/>
    <property type="project" value="UniProtKB-EC"/>
</dbReference>
<dbReference type="PRINTS" id="PR00695">
    <property type="entry name" value="CUNO2RDTASE"/>
</dbReference>
<evidence type="ECO:0000313" key="12">
    <source>
        <dbReference type="EMBL" id="SEP05421.1"/>
    </source>
</evidence>